<keyword evidence="2" id="KW-0479">Metal-binding</keyword>
<dbReference type="InterPro" id="IPR017900">
    <property type="entry name" value="4Fe4S_Fe_S_CS"/>
</dbReference>
<dbReference type="Pfam" id="PF12838">
    <property type="entry name" value="Fer4_7"/>
    <property type="match status" value="1"/>
</dbReference>
<dbReference type="SUPFAM" id="SSF54862">
    <property type="entry name" value="4Fe-4S ferredoxins"/>
    <property type="match status" value="1"/>
</dbReference>
<feature type="domain" description="4Fe-4S ferredoxin-type" evidence="6">
    <location>
        <begin position="177"/>
        <end position="206"/>
    </location>
</feature>
<feature type="compositionally biased region" description="Basic and acidic residues" evidence="5">
    <location>
        <begin position="1"/>
        <end position="12"/>
    </location>
</feature>
<gene>
    <name evidence="7" type="ORF">LCGC14_2907090</name>
</gene>
<dbReference type="AlphaFoldDB" id="A0A0F9A0G9"/>
<dbReference type="InterPro" id="IPR017896">
    <property type="entry name" value="4Fe4S_Fe-S-bd"/>
</dbReference>
<dbReference type="PANTHER" id="PTHR43687:SF1">
    <property type="entry name" value="FERREDOXIN III"/>
    <property type="match status" value="1"/>
</dbReference>
<name>A0A0F9A0G9_9ZZZZ</name>
<keyword evidence="4" id="KW-0411">Iron-sulfur</keyword>
<evidence type="ECO:0000313" key="7">
    <source>
        <dbReference type="EMBL" id="KKK72119.1"/>
    </source>
</evidence>
<accession>A0A0F9A0G9</accession>
<dbReference type="InterPro" id="IPR050572">
    <property type="entry name" value="Fe-S_Ferredoxin"/>
</dbReference>
<feature type="non-terminal residue" evidence="7">
    <location>
        <position position="1"/>
    </location>
</feature>
<feature type="region of interest" description="Disordered" evidence="5">
    <location>
        <begin position="1"/>
        <end position="34"/>
    </location>
</feature>
<proteinExistence type="predicted"/>
<comment type="caution">
    <text evidence="7">The sequence shown here is derived from an EMBL/GenBank/DDBJ whole genome shotgun (WGS) entry which is preliminary data.</text>
</comment>
<evidence type="ECO:0000256" key="5">
    <source>
        <dbReference type="SAM" id="MobiDB-lite"/>
    </source>
</evidence>
<reference evidence="7" key="1">
    <citation type="journal article" date="2015" name="Nature">
        <title>Complex archaea that bridge the gap between prokaryotes and eukaryotes.</title>
        <authorList>
            <person name="Spang A."/>
            <person name="Saw J.H."/>
            <person name="Jorgensen S.L."/>
            <person name="Zaremba-Niedzwiedzka K."/>
            <person name="Martijn J."/>
            <person name="Lind A.E."/>
            <person name="van Eijk R."/>
            <person name="Schleper C."/>
            <person name="Guy L."/>
            <person name="Ettema T.J."/>
        </authorList>
    </citation>
    <scope>NUCLEOTIDE SEQUENCE</scope>
</reference>
<dbReference type="EMBL" id="LAZR01057413">
    <property type="protein sequence ID" value="KKK72119.1"/>
    <property type="molecule type" value="Genomic_DNA"/>
</dbReference>
<dbReference type="PROSITE" id="PS51379">
    <property type="entry name" value="4FE4S_FER_2"/>
    <property type="match status" value="2"/>
</dbReference>
<keyword evidence="3" id="KW-0408">Iron</keyword>
<evidence type="ECO:0000256" key="1">
    <source>
        <dbReference type="ARBA" id="ARBA00022485"/>
    </source>
</evidence>
<sequence>GIERGAGAEKGAETGAVAGIERGAGNESGAEAGIEKPNPVELSYRDSVLQQDASAACDLVGISACGISSAADPALAELTAISTDLLGQLQDNNIHLFPEQTNRPGIFVVGACRGQYYLPQIAAEAKTTALAVHSLLKDGSMEVELSNAVVDEDKCILCLTCVRSCPYHAMEVDREKGAAVSIPEVCQKCGICAGECPAKAIQLPVYSDDVLLSLI</sequence>
<dbReference type="PANTHER" id="PTHR43687">
    <property type="entry name" value="ADENYLYLSULFATE REDUCTASE, BETA SUBUNIT"/>
    <property type="match status" value="1"/>
</dbReference>
<evidence type="ECO:0000259" key="6">
    <source>
        <dbReference type="PROSITE" id="PS51379"/>
    </source>
</evidence>
<dbReference type="Gene3D" id="3.30.70.20">
    <property type="match status" value="1"/>
</dbReference>
<protein>
    <recommendedName>
        <fullName evidence="6">4Fe-4S ferredoxin-type domain-containing protein</fullName>
    </recommendedName>
</protein>
<evidence type="ECO:0000256" key="3">
    <source>
        <dbReference type="ARBA" id="ARBA00023004"/>
    </source>
</evidence>
<dbReference type="GO" id="GO:0046872">
    <property type="term" value="F:metal ion binding"/>
    <property type="evidence" value="ECO:0007669"/>
    <property type="project" value="UniProtKB-KW"/>
</dbReference>
<keyword evidence="1" id="KW-0004">4Fe-4S</keyword>
<organism evidence="7">
    <name type="scientific">marine sediment metagenome</name>
    <dbReference type="NCBI Taxonomy" id="412755"/>
    <lineage>
        <taxon>unclassified sequences</taxon>
        <taxon>metagenomes</taxon>
        <taxon>ecological metagenomes</taxon>
    </lineage>
</organism>
<dbReference type="PROSITE" id="PS00198">
    <property type="entry name" value="4FE4S_FER_1"/>
    <property type="match status" value="2"/>
</dbReference>
<feature type="domain" description="4Fe-4S ferredoxin-type" evidence="6">
    <location>
        <begin position="146"/>
        <end position="175"/>
    </location>
</feature>
<dbReference type="GO" id="GO:0051539">
    <property type="term" value="F:4 iron, 4 sulfur cluster binding"/>
    <property type="evidence" value="ECO:0007669"/>
    <property type="project" value="UniProtKB-KW"/>
</dbReference>
<evidence type="ECO:0000256" key="4">
    <source>
        <dbReference type="ARBA" id="ARBA00023014"/>
    </source>
</evidence>
<evidence type="ECO:0000256" key="2">
    <source>
        <dbReference type="ARBA" id="ARBA00022723"/>
    </source>
</evidence>